<evidence type="ECO:0000313" key="1">
    <source>
        <dbReference type="EMBL" id="MDB1125527.1"/>
    </source>
</evidence>
<comment type="caution">
    <text evidence="1">The sequence shown here is derived from an EMBL/GenBank/DDBJ whole genome shotgun (WGS) entry which is preliminary data.</text>
</comment>
<accession>A0ABT4YVB4</accession>
<organism evidence="1 2">
    <name type="scientific">Vibrio algarum</name>
    <dbReference type="NCBI Taxonomy" id="3020714"/>
    <lineage>
        <taxon>Bacteria</taxon>
        <taxon>Pseudomonadati</taxon>
        <taxon>Pseudomonadota</taxon>
        <taxon>Gammaproteobacteria</taxon>
        <taxon>Vibrionales</taxon>
        <taxon>Vibrionaceae</taxon>
        <taxon>Vibrio</taxon>
    </lineage>
</organism>
<sequence length="76" mass="8657">MLSHKLSNLLKLYRTASRVESLNTIMHCAKEFEKVLIKIDGCEVDPVTRLYLNDLKTIHQTSNDIVKRKMIGAEAA</sequence>
<reference evidence="1 2" key="1">
    <citation type="submission" date="2023-01" db="EMBL/GenBank/DDBJ databases">
        <title>Vibrio sp. KJ40-1 sp.nov, isolated from marine algae.</title>
        <authorList>
            <person name="Butt M."/>
            <person name="Kim J.M.J."/>
            <person name="Jeon C.O.C."/>
        </authorList>
    </citation>
    <scope>NUCLEOTIDE SEQUENCE [LARGE SCALE GENOMIC DNA]</scope>
    <source>
        <strain evidence="1 2">KJ40-1</strain>
    </source>
</reference>
<keyword evidence="2" id="KW-1185">Reference proteome</keyword>
<gene>
    <name evidence="1" type="ORF">PGX00_18430</name>
</gene>
<dbReference type="Proteomes" id="UP001210678">
    <property type="component" value="Unassembled WGS sequence"/>
</dbReference>
<dbReference type="RefSeq" id="WP_272139325.1">
    <property type="nucleotide sequence ID" value="NZ_JAQLOI010000003.1"/>
</dbReference>
<evidence type="ECO:0000313" key="2">
    <source>
        <dbReference type="Proteomes" id="UP001210678"/>
    </source>
</evidence>
<dbReference type="EMBL" id="JAQLOI010000003">
    <property type="protein sequence ID" value="MDB1125527.1"/>
    <property type="molecule type" value="Genomic_DNA"/>
</dbReference>
<protein>
    <submittedName>
        <fullName evidence="1">Uncharacterized protein</fullName>
    </submittedName>
</protein>
<name>A0ABT4YVB4_9VIBR</name>
<proteinExistence type="predicted"/>